<keyword evidence="8" id="KW-1185">Reference proteome</keyword>
<dbReference type="Pfam" id="PF09685">
    <property type="entry name" value="MamF_MmsF"/>
    <property type="match status" value="1"/>
</dbReference>
<organism evidence="7 8">
    <name type="scientific">Pseudoclavibacter helvolus</name>
    <dbReference type="NCBI Taxonomy" id="255205"/>
    <lineage>
        <taxon>Bacteria</taxon>
        <taxon>Bacillati</taxon>
        <taxon>Actinomycetota</taxon>
        <taxon>Actinomycetes</taxon>
        <taxon>Micrococcales</taxon>
        <taxon>Microbacteriaceae</taxon>
        <taxon>Pseudoclavibacter</taxon>
    </lineage>
</organism>
<sequence>MANRSYLYVVDEAPGQGAPLTRVTGLSEWNWDVPLVHELLVSGSGRLVPSTIWDAPATAILGDFDQGVANLERLFAQLPQDEETQRQVAEARSALADPDKRGRYLLLEVAEIHVLGVTDDDNPFPEMRTEAEGMVCDSERDVELLIRYALEQPADKLDELTGSGSWANNLYFAPTGDPQQAPQIEQPQPQAEPAVDIAVPSQAWDQTTPPQAAPQLALPANQQAPQFPPPTGQPQQVLLTRPLSNGATQWALGLLALIPFPFIGALAAGIVMIITGRSRGPATDAGERNRTAASNWGLTYLIATVLLVTLHFSLLVNLASFNESFATSFYPIGIPITIWVAVSAVHIVFSIVGCVKATRGRVFKPVALPFFRPRVHVR</sequence>
<evidence type="ECO:0000259" key="6">
    <source>
        <dbReference type="Pfam" id="PF25135"/>
    </source>
</evidence>
<evidence type="ECO:0000256" key="2">
    <source>
        <dbReference type="ARBA" id="ARBA00022692"/>
    </source>
</evidence>
<dbReference type="Pfam" id="PF25135">
    <property type="entry name" value="DUF7822"/>
    <property type="match status" value="1"/>
</dbReference>
<gene>
    <name evidence="7" type="ORF">FHX72_002298</name>
</gene>
<feature type="transmembrane region" description="Helical" evidence="5">
    <location>
        <begin position="336"/>
        <end position="355"/>
    </location>
</feature>
<feature type="transmembrane region" description="Helical" evidence="5">
    <location>
        <begin position="296"/>
        <end position="316"/>
    </location>
</feature>
<accession>A0A7W4UPU4</accession>
<feature type="domain" description="DUF7822" evidence="6">
    <location>
        <begin position="12"/>
        <end position="131"/>
    </location>
</feature>
<dbReference type="EMBL" id="JACHWJ010000003">
    <property type="protein sequence ID" value="MBB2958153.1"/>
    <property type="molecule type" value="Genomic_DNA"/>
</dbReference>
<keyword evidence="4 5" id="KW-0472">Membrane</keyword>
<evidence type="ECO:0000256" key="3">
    <source>
        <dbReference type="ARBA" id="ARBA00022989"/>
    </source>
</evidence>
<dbReference type="InterPro" id="IPR056724">
    <property type="entry name" value="DUF7822"/>
</dbReference>
<dbReference type="AlphaFoldDB" id="A0A7W4UPU4"/>
<dbReference type="Proteomes" id="UP000545286">
    <property type="component" value="Unassembled WGS sequence"/>
</dbReference>
<evidence type="ECO:0000256" key="4">
    <source>
        <dbReference type="ARBA" id="ARBA00023136"/>
    </source>
</evidence>
<comment type="caution">
    <text evidence="7">The sequence shown here is derived from an EMBL/GenBank/DDBJ whole genome shotgun (WGS) entry which is preliminary data.</text>
</comment>
<comment type="subcellular location">
    <subcellularLocation>
        <location evidence="1">Membrane</location>
        <topology evidence="1">Multi-pass membrane protein</topology>
    </subcellularLocation>
</comment>
<protein>
    <submittedName>
        <fullName evidence="7">Putative Tic20 family protein</fullName>
    </submittedName>
</protein>
<keyword evidence="3 5" id="KW-1133">Transmembrane helix</keyword>
<name>A0A7W4UPU4_9MICO</name>
<dbReference type="RefSeq" id="WP_183625083.1">
    <property type="nucleotide sequence ID" value="NZ_JACHWJ010000003.1"/>
</dbReference>
<proteinExistence type="predicted"/>
<evidence type="ECO:0000256" key="1">
    <source>
        <dbReference type="ARBA" id="ARBA00004141"/>
    </source>
</evidence>
<evidence type="ECO:0000313" key="8">
    <source>
        <dbReference type="Proteomes" id="UP000545286"/>
    </source>
</evidence>
<dbReference type="InterPro" id="IPR019109">
    <property type="entry name" value="MamF_MmsF"/>
</dbReference>
<reference evidence="7 8" key="1">
    <citation type="submission" date="2020-08" db="EMBL/GenBank/DDBJ databases">
        <title>Sequencing the genomes of 1000 actinobacteria strains.</title>
        <authorList>
            <person name="Klenk H.-P."/>
        </authorList>
    </citation>
    <scope>NUCLEOTIDE SEQUENCE [LARGE SCALE GENOMIC DNA]</scope>
    <source>
        <strain evidence="7 8">DSM 20419</strain>
    </source>
</reference>
<evidence type="ECO:0000313" key="7">
    <source>
        <dbReference type="EMBL" id="MBB2958153.1"/>
    </source>
</evidence>
<evidence type="ECO:0000256" key="5">
    <source>
        <dbReference type="SAM" id="Phobius"/>
    </source>
</evidence>
<keyword evidence="2 5" id="KW-0812">Transmembrane</keyword>
<feature type="transmembrane region" description="Helical" evidence="5">
    <location>
        <begin position="250"/>
        <end position="275"/>
    </location>
</feature>